<evidence type="ECO:0000256" key="1">
    <source>
        <dbReference type="SAM" id="MobiDB-lite"/>
    </source>
</evidence>
<protein>
    <submittedName>
        <fullName evidence="2">Uncharacterized protein</fullName>
    </submittedName>
</protein>
<dbReference type="AlphaFoldDB" id="A0A2C8F4N5"/>
<keyword evidence="3" id="KW-1185">Reference proteome</keyword>
<dbReference type="KEGG" id="pprf:DPRO_0622"/>
<evidence type="ECO:0000313" key="3">
    <source>
        <dbReference type="Proteomes" id="UP000219215"/>
    </source>
</evidence>
<organism evidence="2 3">
    <name type="scientific">Pseudodesulfovibrio profundus</name>
    <dbReference type="NCBI Taxonomy" id="57320"/>
    <lineage>
        <taxon>Bacteria</taxon>
        <taxon>Pseudomonadati</taxon>
        <taxon>Thermodesulfobacteriota</taxon>
        <taxon>Desulfovibrionia</taxon>
        <taxon>Desulfovibrionales</taxon>
        <taxon>Desulfovibrionaceae</taxon>
    </lineage>
</organism>
<sequence length="24" mass="2632">MIAPLSSDSNVKIKQHGGDKNKTY</sequence>
<feature type="compositionally biased region" description="Polar residues" evidence="1">
    <location>
        <begin position="1"/>
        <end position="12"/>
    </location>
</feature>
<evidence type="ECO:0000313" key="2">
    <source>
        <dbReference type="EMBL" id="SOB57506.1"/>
    </source>
</evidence>
<reference evidence="3" key="1">
    <citation type="submission" date="2017-09" db="EMBL/GenBank/DDBJ databases">
        <authorList>
            <person name="Regsiter A."/>
            <person name="William W."/>
        </authorList>
    </citation>
    <scope>NUCLEOTIDE SEQUENCE [LARGE SCALE GENOMIC DNA]</scope>
    <source>
        <strain evidence="3">500-1</strain>
    </source>
</reference>
<accession>A0A2C8F4N5</accession>
<proteinExistence type="predicted"/>
<feature type="region of interest" description="Disordered" evidence="1">
    <location>
        <begin position="1"/>
        <end position="24"/>
    </location>
</feature>
<dbReference type="Proteomes" id="UP000219215">
    <property type="component" value="Chromosome DPRO"/>
</dbReference>
<gene>
    <name evidence="2" type="ORF">DPRO_0622</name>
</gene>
<name>A0A2C8F4N5_9BACT</name>
<dbReference type="EMBL" id="LT907975">
    <property type="protein sequence ID" value="SOB57506.1"/>
    <property type="molecule type" value="Genomic_DNA"/>
</dbReference>